<dbReference type="InterPro" id="IPR010562">
    <property type="entry name" value="Haemolymph_juvenile_hormone-bd"/>
</dbReference>
<dbReference type="PANTHER" id="PTHR11008:SF41">
    <property type="entry name" value="RE70318P"/>
    <property type="match status" value="1"/>
</dbReference>
<dbReference type="GO" id="GO:0007623">
    <property type="term" value="P:circadian rhythm"/>
    <property type="evidence" value="ECO:0007669"/>
    <property type="project" value="UniProtKB-ARBA"/>
</dbReference>
<dbReference type="AlphaFoldDB" id="A0A1B6FCP9"/>
<keyword evidence="2" id="KW-0090">Biological rhythms</keyword>
<name>A0A1B6FCP9_9HEMI</name>
<evidence type="ECO:0000256" key="4">
    <source>
        <dbReference type="SAM" id="SignalP"/>
    </source>
</evidence>
<reference evidence="5" key="1">
    <citation type="submission" date="2015-11" db="EMBL/GenBank/DDBJ databases">
        <title>De novo transcriptome assembly of four potential Pierce s Disease insect vectors from Arizona vineyards.</title>
        <authorList>
            <person name="Tassone E.E."/>
        </authorList>
    </citation>
    <scope>NUCLEOTIDE SEQUENCE</scope>
</reference>
<feature type="signal peptide" evidence="4">
    <location>
        <begin position="1"/>
        <end position="21"/>
    </location>
</feature>
<dbReference type="Gene3D" id="3.15.10.30">
    <property type="entry name" value="Haemolymph juvenile hormone binding protein"/>
    <property type="match status" value="1"/>
</dbReference>
<keyword evidence="1 4" id="KW-0732">Signal</keyword>
<organism evidence="5">
    <name type="scientific">Cuerna arida</name>
    <dbReference type="NCBI Taxonomy" id="1464854"/>
    <lineage>
        <taxon>Eukaryota</taxon>
        <taxon>Metazoa</taxon>
        <taxon>Ecdysozoa</taxon>
        <taxon>Arthropoda</taxon>
        <taxon>Hexapoda</taxon>
        <taxon>Insecta</taxon>
        <taxon>Pterygota</taxon>
        <taxon>Neoptera</taxon>
        <taxon>Paraneoptera</taxon>
        <taxon>Hemiptera</taxon>
        <taxon>Auchenorrhyncha</taxon>
        <taxon>Membracoidea</taxon>
        <taxon>Cicadellidae</taxon>
        <taxon>Cicadellinae</taxon>
        <taxon>Proconiini</taxon>
        <taxon>Cuerna</taxon>
    </lineage>
</organism>
<sequence>MSYIYRCVVLLLSACVPYAITLKLPNYIKACKDDGSLDSCALKQGEAVIRKLIHGDPKYRIPDMDPMKITELVINQGNQQFGLNLTLKNFGIHGLKETKFVGSRMDLKKKHVEWDFFVPRLMILGKYISSGKVLVLPISGNGNGNITLVNVNITYKFDYKLEKVKGEDYLKITSKKLVFDTTRLYTRMDNLFNGDKVLGDAMLQFLDENWRDVVKELGPAVGDAISSVFTLILTNIASVVPFKELVTV</sequence>
<comment type="similarity">
    <text evidence="3">Belongs to the TO family.</text>
</comment>
<accession>A0A1B6FCP9</accession>
<gene>
    <name evidence="5" type="ORF">g.30930</name>
</gene>
<feature type="chain" id="PRO_5008582760" evidence="4">
    <location>
        <begin position="22"/>
        <end position="248"/>
    </location>
</feature>
<dbReference type="FunFam" id="3.15.10.30:FF:000001">
    <property type="entry name" value="Takeout-like protein 1"/>
    <property type="match status" value="1"/>
</dbReference>
<proteinExistence type="inferred from homology"/>
<protein>
    <submittedName>
        <fullName evidence="5">Uncharacterized protein</fullName>
    </submittedName>
</protein>
<dbReference type="GO" id="GO:0005615">
    <property type="term" value="C:extracellular space"/>
    <property type="evidence" value="ECO:0007669"/>
    <property type="project" value="TreeGrafter"/>
</dbReference>
<dbReference type="SMART" id="SM00700">
    <property type="entry name" value="JHBP"/>
    <property type="match status" value="1"/>
</dbReference>
<dbReference type="PANTHER" id="PTHR11008">
    <property type="entry name" value="PROTEIN TAKEOUT-LIKE PROTEIN"/>
    <property type="match status" value="1"/>
</dbReference>
<evidence type="ECO:0000256" key="1">
    <source>
        <dbReference type="ARBA" id="ARBA00022729"/>
    </source>
</evidence>
<evidence type="ECO:0000256" key="3">
    <source>
        <dbReference type="ARBA" id="ARBA00060902"/>
    </source>
</evidence>
<dbReference type="InterPro" id="IPR038606">
    <property type="entry name" value="To_sf"/>
</dbReference>
<evidence type="ECO:0000313" key="5">
    <source>
        <dbReference type="EMBL" id="JAS47980.1"/>
    </source>
</evidence>
<dbReference type="EMBL" id="GECZ01021789">
    <property type="protein sequence ID" value="JAS47980.1"/>
    <property type="molecule type" value="Transcribed_RNA"/>
</dbReference>
<dbReference type="Pfam" id="PF06585">
    <property type="entry name" value="JHBP"/>
    <property type="match status" value="1"/>
</dbReference>
<evidence type="ECO:0000256" key="2">
    <source>
        <dbReference type="ARBA" id="ARBA00023108"/>
    </source>
</evidence>